<dbReference type="SUPFAM" id="SSF63825">
    <property type="entry name" value="YWTD domain"/>
    <property type="match status" value="1"/>
</dbReference>
<dbReference type="FunCoup" id="D3BPV6">
    <property type="interactions" value="168"/>
</dbReference>
<dbReference type="OMA" id="FRVSAYE"/>
<dbReference type="InParanoid" id="D3BPV6"/>
<gene>
    <name evidence="2" type="ORF">PPL_10000</name>
</gene>
<evidence type="ECO:0000313" key="2">
    <source>
        <dbReference type="EMBL" id="EFA76239.1"/>
    </source>
</evidence>
<organism evidence="2 3">
    <name type="scientific">Heterostelium pallidum (strain ATCC 26659 / Pp 5 / PN500)</name>
    <name type="common">Cellular slime mold</name>
    <name type="synonym">Polysphondylium pallidum</name>
    <dbReference type="NCBI Taxonomy" id="670386"/>
    <lineage>
        <taxon>Eukaryota</taxon>
        <taxon>Amoebozoa</taxon>
        <taxon>Evosea</taxon>
        <taxon>Eumycetozoa</taxon>
        <taxon>Dictyostelia</taxon>
        <taxon>Acytosteliales</taxon>
        <taxon>Acytosteliaceae</taxon>
        <taxon>Heterostelium</taxon>
    </lineage>
</organism>
<dbReference type="EMBL" id="ADBJ01000047">
    <property type="protein sequence ID" value="EFA76239.1"/>
    <property type="molecule type" value="Genomic_DNA"/>
</dbReference>
<reference evidence="2 3" key="1">
    <citation type="journal article" date="2011" name="Genome Res.">
        <title>Phylogeny-wide analysis of social amoeba genomes highlights ancient origins for complex intercellular communication.</title>
        <authorList>
            <person name="Heidel A.J."/>
            <person name="Lawal H.M."/>
            <person name="Felder M."/>
            <person name="Schilde C."/>
            <person name="Helps N.R."/>
            <person name="Tunggal B."/>
            <person name="Rivero F."/>
            <person name="John U."/>
            <person name="Schleicher M."/>
            <person name="Eichinger L."/>
            <person name="Platzer M."/>
            <person name="Noegel A.A."/>
            <person name="Schaap P."/>
            <person name="Gloeckner G."/>
        </authorList>
    </citation>
    <scope>NUCLEOTIDE SEQUENCE [LARGE SCALE GENOMIC DNA]</scope>
    <source>
        <strain evidence="3">ATCC 26659 / Pp 5 / PN500</strain>
    </source>
</reference>
<dbReference type="Proteomes" id="UP000001396">
    <property type="component" value="Unassembled WGS sequence"/>
</dbReference>
<dbReference type="GeneID" id="31365472"/>
<keyword evidence="1" id="KW-0732">Signal</keyword>
<sequence length="327" mass="35344">MKYTLFALLVVSAIVCCSGATGPMMIAQENGIDSMTIRSLGVPSLNSNPLPGKEIIKIKEATSLLIDGLAYTVSATIGSKYYVMLAYGSDIFMFGINLDDGSLFIDTYSPNQEQIYVYGLSYDSKSNYLIGLSSLPYSVPSYFDVVEIDQNSGAISKNFSFGEFPAGSVYSGIYAFNQDASELYVVYRQYTNASESTQEGMVVVNTLTGKVSRSFWFTGFQAADMWLYSLVYDPQSQQLIGSTANYVGTNPAFVSISPATGLVTLISSSAEYSGNGPTILPGGIFVSPGHTDISSNTLYYVNITNGELLTKHSSFDVLVEFLALYNA</sequence>
<accession>D3BPV6</accession>
<keyword evidence="3" id="KW-1185">Reference proteome</keyword>
<proteinExistence type="predicted"/>
<feature type="signal peptide" evidence="1">
    <location>
        <begin position="1"/>
        <end position="20"/>
    </location>
</feature>
<name>D3BPV6_HETP5</name>
<feature type="chain" id="PRO_5003041450" evidence="1">
    <location>
        <begin position="21"/>
        <end position="327"/>
    </location>
</feature>
<dbReference type="AlphaFoldDB" id="D3BPV6"/>
<evidence type="ECO:0000313" key="3">
    <source>
        <dbReference type="Proteomes" id="UP000001396"/>
    </source>
</evidence>
<evidence type="ECO:0000256" key="1">
    <source>
        <dbReference type="SAM" id="SignalP"/>
    </source>
</evidence>
<comment type="caution">
    <text evidence="2">The sequence shown here is derived from an EMBL/GenBank/DDBJ whole genome shotgun (WGS) entry which is preliminary data.</text>
</comment>
<protein>
    <submittedName>
        <fullName evidence="2">Uncharacterized protein</fullName>
    </submittedName>
</protein>
<dbReference type="RefSeq" id="XP_020428372.1">
    <property type="nucleotide sequence ID" value="XM_020580787.1"/>
</dbReference>